<organism evidence="4 5">
    <name type="scientific">Eiseniibacteriota bacterium</name>
    <dbReference type="NCBI Taxonomy" id="2212470"/>
    <lineage>
        <taxon>Bacteria</taxon>
        <taxon>Candidatus Eiseniibacteriota</taxon>
    </lineage>
</organism>
<dbReference type="InterPro" id="IPR011041">
    <property type="entry name" value="Quinoprot_gluc/sorb_DH_b-prop"/>
</dbReference>
<evidence type="ECO:0000259" key="2">
    <source>
        <dbReference type="Pfam" id="PF07995"/>
    </source>
</evidence>
<dbReference type="SUPFAM" id="SSF50952">
    <property type="entry name" value="Soluble quinoprotein glucose dehydrogenase"/>
    <property type="match status" value="1"/>
</dbReference>
<feature type="domain" description="Glucose/Sorbosone dehydrogenase" evidence="2">
    <location>
        <begin position="160"/>
        <end position="428"/>
    </location>
</feature>
<feature type="domain" description="FlgD/Vpr Ig-like" evidence="3">
    <location>
        <begin position="557"/>
        <end position="619"/>
    </location>
</feature>
<reference evidence="4 5" key="1">
    <citation type="journal article" date="2019" name="Nat. Microbiol.">
        <title>Mediterranean grassland soil C-N compound turnover is dependent on rainfall and depth, and is mediated by genomically divergent microorganisms.</title>
        <authorList>
            <person name="Diamond S."/>
            <person name="Andeer P.F."/>
            <person name="Li Z."/>
            <person name="Crits-Christoph A."/>
            <person name="Burstein D."/>
            <person name="Anantharaman K."/>
            <person name="Lane K.R."/>
            <person name="Thomas B.C."/>
            <person name="Pan C."/>
            <person name="Northen T.R."/>
            <person name="Banfield J.F."/>
        </authorList>
    </citation>
    <scope>NUCLEOTIDE SEQUENCE [LARGE SCALE GENOMIC DNA]</scope>
    <source>
        <strain evidence="4">WS_8</strain>
    </source>
</reference>
<name>A0A538TIC0_UNCEI</name>
<comment type="caution">
    <text evidence="4">The sequence shown here is derived from an EMBL/GenBank/DDBJ whole genome shotgun (WGS) entry which is preliminary data.</text>
</comment>
<dbReference type="Proteomes" id="UP000316609">
    <property type="component" value="Unassembled WGS sequence"/>
</dbReference>
<gene>
    <name evidence="4" type="ORF">E6K78_10675</name>
</gene>
<dbReference type="Pfam" id="PF07995">
    <property type="entry name" value="GSDH"/>
    <property type="match status" value="1"/>
</dbReference>
<dbReference type="EMBL" id="VBOY01000110">
    <property type="protein sequence ID" value="TMQ63372.1"/>
    <property type="molecule type" value="Genomic_DNA"/>
</dbReference>
<evidence type="ECO:0000256" key="1">
    <source>
        <dbReference type="SAM" id="MobiDB-lite"/>
    </source>
</evidence>
<feature type="region of interest" description="Disordered" evidence="1">
    <location>
        <begin position="51"/>
        <end position="71"/>
    </location>
</feature>
<evidence type="ECO:0000259" key="3">
    <source>
        <dbReference type="Pfam" id="PF13860"/>
    </source>
</evidence>
<dbReference type="InterPro" id="IPR025965">
    <property type="entry name" value="FlgD/Vpr_Ig-like"/>
</dbReference>
<evidence type="ECO:0000313" key="5">
    <source>
        <dbReference type="Proteomes" id="UP000316609"/>
    </source>
</evidence>
<protein>
    <recommendedName>
        <fullName evidence="6">T9SS type A sorting domain-containing protein</fullName>
    </recommendedName>
</protein>
<proteinExistence type="predicted"/>
<accession>A0A538TIC0</accession>
<dbReference type="InterPro" id="IPR011042">
    <property type="entry name" value="6-blade_b-propeller_TolB-like"/>
</dbReference>
<evidence type="ECO:0000313" key="4">
    <source>
        <dbReference type="EMBL" id="TMQ63372.1"/>
    </source>
</evidence>
<dbReference type="InterPro" id="IPR012938">
    <property type="entry name" value="Glc/Sorbosone_DH"/>
</dbReference>
<dbReference type="Gene3D" id="2.60.40.4070">
    <property type="match status" value="1"/>
</dbReference>
<evidence type="ECO:0008006" key="6">
    <source>
        <dbReference type="Google" id="ProtNLM"/>
    </source>
</evidence>
<dbReference type="PANTHER" id="PTHR19328">
    <property type="entry name" value="HEDGEHOG-INTERACTING PROTEIN"/>
    <property type="match status" value="1"/>
</dbReference>
<dbReference type="AlphaFoldDB" id="A0A538TIC0"/>
<dbReference type="Gene3D" id="2.120.10.30">
    <property type="entry name" value="TolB, C-terminal domain"/>
    <property type="match status" value="1"/>
</dbReference>
<sequence length="633" mass="67252">MCRRESTASCSAPAGPIERLAWARLPHIWPTQGPKEPGATLARLRRRTCSTPADPLEYAPSPSLPPRIGRRKGSAMTSRRHVLVAPSSGCAFLSLPPRIGRRKGSAMTSRRHVLVAPSSGCAFLAPLLIATATQWCVAPPARAVVVLPTNFQDQLVVSGLSQPTSMAFLPDGRALIVEQTTGNIRLLVGGAIGSTDPILNISDVVMTGGEQGLLGIAIDPGWPARPYVYVYFDRTPGNVIYIAMFTASGDLSNSASSNLSLGSRFNVITDIPDNAPNHNGGTLRFGIDGKLYASIGEDADPCAAQDSTRLKGVILRLDVSALPQPGPGPPAKSLIRPSDNPFPATNANAGLTFCYGLRNPFRFHIDPVSGHVFIGDVGESMWEEADEAVGGENFGWPFREGPGSRTQAGCTEPVGTGAYDPPITYYDRTGFTAAIISATLYRPVAGGTYDFPAGYNGCYFFADYYQGFLRRVVRNGSTWVNPPMVPGQPSATDWGTGITNVSDWLIGPDGALYYVQQFPGEIHRIAYTGPPAGVVDGPGASTLRASPNPCFAISSGVSIEFDLAQPAPIRLDVFDSHGRRVARLADGVRGPGSVHEVWDGKTERGKTAPAGVYLVEVTTPAGRRTTRLVLAGH</sequence>
<dbReference type="PANTHER" id="PTHR19328:SF13">
    <property type="entry name" value="HIPL1 PROTEIN"/>
    <property type="match status" value="1"/>
</dbReference>
<dbReference type="Pfam" id="PF13860">
    <property type="entry name" value="FlgD_ig"/>
    <property type="match status" value="1"/>
</dbReference>